<dbReference type="Proteomes" id="UP001231189">
    <property type="component" value="Unassembled WGS sequence"/>
</dbReference>
<comment type="function">
    <text evidence="3">Might act as an E3 ubiquitin-protein ligase, or as part of E3 complex, which accepts ubiquitin from specific E2 ubiquitin-conjugating enzymes and then transfers it to substrates.</text>
</comment>
<dbReference type="PANTHER" id="PTHR11685">
    <property type="entry name" value="RBR FAMILY RING FINGER AND IBR DOMAIN-CONTAINING"/>
    <property type="match status" value="1"/>
</dbReference>
<dbReference type="SMART" id="SM00184">
    <property type="entry name" value="RING"/>
    <property type="match status" value="2"/>
</dbReference>
<protein>
    <recommendedName>
        <fullName evidence="5">RBR-type E3 ubiquitin transferase</fullName>
        <ecNumber evidence="5">2.3.2.31</ecNumber>
    </recommendedName>
</protein>
<keyword evidence="8" id="KW-0677">Repeat</keyword>
<feature type="region of interest" description="Disordered" evidence="13">
    <location>
        <begin position="1"/>
        <end position="119"/>
    </location>
</feature>
<evidence type="ECO:0000256" key="3">
    <source>
        <dbReference type="ARBA" id="ARBA00003976"/>
    </source>
</evidence>
<accession>A0AAD8W132</accession>
<dbReference type="PROSITE" id="PS50089">
    <property type="entry name" value="ZF_RING_2"/>
    <property type="match status" value="1"/>
</dbReference>
<evidence type="ECO:0000256" key="12">
    <source>
        <dbReference type="PROSITE-ProRule" id="PRU00175"/>
    </source>
</evidence>
<dbReference type="GO" id="GO:0016567">
    <property type="term" value="P:protein ubiquitination"/>
    <property type="evidence" value="ECO:0007669"/>
    <property type="project" value="InterPro"/>
</dbReference>
<evidence type="ECO:0000256" key="13">
    <source>
        <dbReference type="SAM" id="MobiDB-lite"/>
    </source>
</evidence>
<dbReference type="SMART" id="SM00647">
    <property type="entry name" value="IBR"/>
    <property type="match status" value="2"/>
</dbReference>
<sequence>MLATALRESNRSIASSLARHEAGSEDQDVLLAANRGAGTGATSGLKRPGPRDFATTPARQTVLSEDAGGSSSTQTVPGDGKEASAEAGETPPPASVVRSARRCATPRLPRPTAPANDGPVCTKRRALLADADSAFIFAGMEEGHNNRWYESMVAAAADDDDEQQVEEMQGLNESLEQCIPRFEPCNPAVATVGQGAEFSLPNFCQRWGVTPSEVEPDEPGPSTRAPKVPPLADDEVPAFDCGICMDTLPVFDLFPGITCKHKFCAPCMTTYVEGRIRSSELPIPCPDPTCRKGNDDDGAGGRRSELHPEKVKKAIDYGAFVDWGARLTESAIAPGRRAYCPNRRCGIPLETSGDAVPAKSLCLACGYALCATCGMEWSSDDGAGHGEHDCARGPDAMLVRQLARESRWKRCPSCKMYVERIDGCNQMTCRCRFRFCYRCGRPSYMGQVGAAGLEPCRCNNAGLAFAMAHLHQAHPNLVDQAMQLPPVDPLDPPPAPEVVLNQQAVWDEDELVEYNWD</sequence>
<comment type="caution">
    <text evidence="16">The sequence shown here is derived from an EMBL/GenBank/DDBJ whole genome shotgun (WGS) entry which is preliminary data.</text>
</comment>
<reference evidence="16" key="1">
    <citation type="submission" date="2023-07" db="EMBL/GenBank/DDBJ databases">
        <title>A chromosome-level genome assembly of Lolium multiflorum.</title>
        <authorList>
            <person name="Chen Y."/>
            <person name="Copetti D."/>
            <person name="Kolliker R."/>
            <person name="Studer B."/>
        </authorList>
    </citation>
    <scope>NUCLEOTIDE SEQUENCE</scope>
    <source>
        <strain evidence="16">02402/16</strain>
        <tissue evidence="16">Leaf</tissue>
    </source>
</reference>
<feature type="domain" description="RING-type" evidence="15">
    <location>
        <begin position="237"/>
        <end position="462"/>
    </location>
</feature>
<organism evidence="16 17">
    <name type="scientific">Lolium multiflorum</name>
    <name type="common">Italian ryegrass</name>
    <name type="synonym">Lolium perenne subsp. multiflorum</name>
    <dbReference type="NCBI Taxonomy" id="4521"/>
    <lineage>
        <taxon>Eukaryota</taxon>
        <taxon>Viridiplantae</taxon>
        <taxon>Streptophyta</taxon>
        <taxon>Embryophyta</taxon>
        <taxon>Tracheophyta</taxon>
        <taxon>Spermatophyta</taxon>
        <taxon>Magnoliopsida</taxon>
        <taxon>Liliopsida</taxon>
        <taxon>Poales</taxon>
        <taxon>Poaceae</taxon>
        <taxon>BOP clade</taxon>
        <taxon>Pooideae</taxon>
        <taxon>Poodae</taxon>
        <taxon>Poeae</taxon>
        <taxon>Poeae Chloroplast Group 2 (Poeae type)</taxon>
        <taxon>Loliodinae</taxon>
        <taxon>Loliinae</taxon>
        <taxon>Lolium</taxon>
    </lineage>
</organism>
<evidence type="ECO:0000313" key="16">
    <source>
        <dbReference type="EMBL" id="KAK1631037.1"/>
    </source>
</evidence>
<feature type="region of interest" description="Disordered" evidence="13">
    <location>
        <begin position="209"/>
        <end position="230"/>
    </location>
</feature>
<dbReference type="InterPro" id="IPR013083">
    <property type="entry name" value="Znf_RING/FYVE/PHD"/>
</dbReference>
<dbReference type="GO" id="GO:0008270">
    <property type="term" value="F:zinc ion binding"/>
    <property type="evidence" value="ECO:0007669"/>
    <property type="project" value="UniProtKB-KW"/>
</dbReference>
<feature type="compositionally biased region" description="Polar residues" evidence="13">
    <location>
        <begin position="57"/>
        <end position="76"/>
    </location>
</feature>
<dbReference type="InterPro" id="IPR044066">
    <property type="entry name" value="TRIAD_supradom"/>
</dbReference>
<dbReference type="SUPFAM" id="SSF57850">
    <property type="entry name" value="RING/U-box"/>
    <property type="match status" value="2"/>
</dbReference>
<comment type="cofactor">
    <cofactor evidence="2">
        <name>Zn(2+)</name>
        <dbReference type="ChEBI" id="CHEBI:29105"/>
    </cofactor>
</comment>
<evidence type="ECO:0000256" key="9">
    <source>
        <dbReference type="ARBA" id="ARBA00022771"/>
    </source>
</evidence>
<dbReference type="InterPro" id="IPR017907">
    <property type="entry name" value="Znf_RING_CS"/>
</dbReference>
<feature type="domain" description="RING-type" evidence="14">
    <location>
        <begin position="241"/>
        <end position="286"/>
    </location>
</feature>
<evidence type="ECO:0000256" key="10">
    <source>
        <dbReference type="ARBA" id="ARBA00022786"/>
    </source>
</evidence>
<dbReference type="EC" id="2.3.2.31" evidence="5"/>
<comment type="catalytic activity">
    <reaction evidence="1">
        <text>[E2 ubiquitin-conjugating enzyme]-S-ubiquitinyl-L-cysteine + [acceptor protein]-L-lysine = [E2 ubiquitin-conjugating enzyme]-L-cysteine + [acceptor protein]-N(6)-ubiquitinyl-L-lysine.</text>
        <dbReference type="EC" id="2.3.2.31"/>
    </reaction>
</comment>
<evidence type="ECO:0000259" key="14">
    <source>
        <dbReference type="PROSITE" id="PS50089"/>
    </source>
</evidence>
<keyword evidence="17" id="KW-1185">Reference proteome</keyword>
<evidence type="ECO:0000313" key="17">
    <source>
        <dbReference type="Proteomes" id="UP001231189"/>
    </source>
</evidence>
<evidence type="ECO:0000256" key="8">
    <source>
        <dbReference type="ARBA" id="ARBA00022737"/>
    </source>
</evidence>
<dbReference type="InterPro" id="IPR031127">
    <property type="entry name" value="E3_UB_ligase_RBR"/>
</dbReference>
<dbReference type="Gene3D" id="1.20.120.1750">
    <property type="match status" value="1"/>
</dbReference>
<keyword evidence="6" id="KW-0808">Transferase</keyword>
<dbReference type="GO" id="GO:0061630">
    <property type="term" value="F:ubiquitin protein ligase activity"/>
    <property type="evidence" value="ECO:0007669"/>
    <property type="project" value="UniProtKB-EC"/>
</dbReference>
<gene>
    <name evidence="16" type="ORF">QYE76_005352</name>
</gene>
<dbReference type="EMBL" id="JAUUTY010000005">
    <property type="protein sequence ID" value="KAK1631037.1"/>
    <property type="molecule type" value="Genomic_DNA"/>
</dbReference>
<evidence type="ECO:0000259" key="15">
    <source>
        <dbReference type="PROSITE" id="PS51873"/>
    </source>
</evidence>
<keyword evidence="11" id="KW-0862">Zinc</keyword>
<keyword evidence="7" id="KW-0479">Metal-binding</keyword>
<dbReference type="PROSITE" id="PS51873">
    <property type="entry name" value="TRIAD"/>
    <property type="match status" value="1"/>
</dbReference>
<keyword evidence="10" id="KW-0833">Ubl conjugation pathway</keyword>
<dbReference type="InterPro" id="IPR001841">
    <property type="entry name" value="Znf_RING"/>
</dbReference>
<evidence type="ECO:0000256" key="1">
    <source>
        <dbReference type="ARBA" id="ARBA00001798"/>
    </source>
</evidence>
<evidence type="ECO:0000256" key="2">
    <source>
        <dbReference type="ARBA" id="ARBA00001947"/>
    </source>
</evidence>
<dbReference type="Gene3D" id="3.30.40.10">
    <property type="entry name" value="Zinc/RING finger domain, C3HC4 (zinc finger)"/>
    <property type="match status" value="1"/>
</dbReference>
<dbReference type="PROSITE" id="PS00518">
    <property type="entry name" value="ZF_RING_1"/>
    <property type="match status" value="1"/>
</dbReference>
<name>A0AAD8W132_LOLMU</name>
<evidence type="ECO:0000256" key="7">
    <source>
        <dbReference type="ARBA" id="ARBA00022723"/>
    </source>
</evidence>
<evidence type="ECO:0000256" key="4">
    <source>
        <dbReference type="ARBA" id="ARBA00005884"/>
    </source>
</evidence>
<comment type="similarity">
    <text evidence="4">Belongs to the RBR family. Ariadne subfamily.</text>
</comment>
<proteinExistence type="inferred from homology"/>
<evidence type="ECO:0000256" key="6">
    <source>
        <dbReference type="ARBA" id="ARBA00022679"/>
    </source>
</evidence>
<evidence type="ECO:0000256" key="5">
    <source>
        <dbReference type="ARBA" id="ARBA00012251"/>
    </source>
</evidence>
<dbReference type="InterPro" id="IPR002867">
    <property type="entry name" value="IBR_dom"/>
</dbReference>
<dbReference type="Pfam" id="PF01485">
    <property type="entry name" value="IBR"/>
    <property type="match status" value="2"/>
</dbReference>
<evidence type="ECO:0000256" key="11">
    <source>
        <dbReference type="ARBA" id="ARBA00022833"/>
    </source>
</evidence>
<dbReference type="CDD" id="cd22584">
    <property type="entry name" value="Rcat_RBR_unk"/>
    <property type="match status" value="1"/>
</dbReference>
<dbReference type="AlphaFoldDB" id="A0AAD8W132"/>
<keyword evidence="9 12" id="KW-0863">Zinc-finger</keyword>